<dbReference type="InterPro" id="IPR050128">
    <property type="entry name" value="Sulfate_adenylyltrnsfr_sub2"/>
</dbReference>
<keyword evidence="3" id="KW-1185">Reference proteome</keyword>
<dbReference type="PANTHER" id="PTHR43196:SF2">
    <property type="entry name" value="PHOSPHOADENOSINE PHOSPHOSULFATE REDUCTASE"/>
    <property type="match status" value="1"/>
</dbReference>
<evidence type="ECO:0000313" key="2">
    <source>
        <dbReference type="EMBL" id="UUX93080.1"/>
    </source>
</evidence>
<dbReference type="CDD" id="cd23947">
    <property type="entry name" value="PAPS_reductase-like_YbdN"/>
    <property type="match status" value="1"/>
</dbReference>
<dbReference type="InterPro" id="IPR002500">
    <property type="entry name" value="PAPS_reduct_dom"/>
</dbReference>
<dbReference type="Pfam" id="PF01472">
    <property type="entry name" value="PUA"/>
    <property type="match status" value="1"/>
</dbReference>
<dbReference type="SMART" id="SM00359">
    <property type="entry name" value="PUA"/>
    <property type="match status" value="1"/>
</dbReference>
<organism evidence="2 3">
    <name type="scientific">Methanoplanus endosymbiosus</name>
    <dbReference type="NCBI Taxonomy" id="33865"/>
    <lineage>
        <taxon>Archaea</taxon>
        <taxon>Methanobacteriati</taxon>
        <taxon>Methanobacteriota</taxon>
        <taxon>Stenosarchaea group</taxon>
        <taxon>Methanomicrobia</taxon>
        <taxon>Methanomicrobiales</taxon>
        <taxon>Methanomicrobiaceae</taxon>
        <taxon>Methanoplanus</taxon>
    </lineage>
</organism>
<name>A0A9E7PMQ4_9EURY</name>
<dbReference type="GeneID" id="74306604"/>
<dbReference type="SUPFAM" id="SSF52402">
    <property type="entry name" value="Adenine nucleotide alpha hydrolases-like"/>
    <property type="match status" value="1"/>
</dbReference>
<dbReference type="GO" id="GO:0003824">
    <property type="term" value="F:catalytic activity"/>
    <property type="evidence" value="ECO:0007669"/>
    <property type="project" value="InterPro"/>
</dbReference>
<proteinExistence type="predicted"/>
<dbReference type="InterPro" id="IPR014729">
    <property type="entry name" value="Rossmann-like_a/b/a_fold"/>
</dbReference>
<dbReference type="Gene3D" id="3.40.50.620">
    <property type="entry name" value="HUPs"/>
    <property type="match status" value="1"/>
</dbReference>
<reference evidence="2" key="1">
    <citation type="submission" date="2022-04" db="EMBL/GenBank/DDBJ databases">
        <title>Complete genome of Methanoplanus endosymbiosus DSM 3599.</title>
        <authorList>
            <person name="Chen S.-C."/>
            <person name="You Y.-T."/>
            <person name="Zhou Y.-Z."/>
            <person name="Lai M.-C."/>
        </authorList>
    </citation>
    <scope>NUCLEOTIDE SEQUENCE</scope>
    <source>
        <strain evidence="2">DSM 3599</strain>
    </source>
</reference>
<feature type="domain" description="PUA" evidence="1">
    <location>
        <begin position="123"/>
        <end position="197"/>
    </location>
</feature>
<dbReference type="PROSITE" id="PS50890">
    <property type="entry name" value="PUA"/>
    <property type="match status" value="1"/>
</dbReference>
<dbReference type="Pfam" id="PF01507">
    <property type="entry name" value="PAPS_reduct"/>
    <property type="match status" value="1"/>
</dbReference>
<protein>
    <submittedName>
        <fullName evidence="2">Phosphoadenosine phosphosulfate reductase family protein</fullName>
    </submittedName>
</protein>
<dbReference type="NCBIfam" id="TIGR00451">
    <property type="entry name" value="unchar_dom_2"/>
    <property type="match status" value="1"/>
</dbReference>
<accession>A0A9E7PMQ4</accession>
<dbReference type="AlphaFoldDB" id="A0A9E7PMQ4"/>
<dbReference type="InterPro" id="IPR036974">
    <property type="entry name" value="PUA_sf"/>
</dbReference>
<sequence>MSKAFLGKLVLNWCDTCHTPVLGKKCSCGAETRQVSVTPPGDIRPAFKKDIEHINKIYSENFGTMLIPEGHLVILNKVPDKDRMEEVIMGGAVVCAIRYLPAEKRWEVLPRVHAAEYFRPEKGYVVADNGAVEPVKSGTSLLAPGLVDLHPDVKAGDEVFLVSRDMESIAVGRAKVGYEEAKGMERGQIVRTRKPKPSVCVPGAATWDDAVNSNKYIMDSHESEAVRFTKSVVEKNPDMPATVSYSGGKDSLATLLIVLKAIGKVPLIFSDTGLEFPETYKNITDVAERYGLEIINTSGAEEFNNKFEVHGPPAVDVRWCCAVCKLNPVKSLITEKWGECLSFIGQRKYESLARMKSPRIWRNFKVQVQLSAAPLQHWTAMHVFLYLFREKAPYNPLYEERIDRIGCFMCPSSDLATFEIIKEDYPELWSTWEEKLNSWKEKNNLSDEWITNGEWRKRGGPDDTSSYS</sequence>
<dbReference type="InterPro" id="IPR015947">
    <property type="entry name" value="PUA-like_sf"/>
</dbReference>
<dbReference type="KEGG" id="mend:L6E24_02875"/>
<evidence type="ECO:0000259" key="1">
    <source>
        <dbReference type="SMART" id="SM00359"/>
    </source>
</evidence>
<dbReference type="InterPro" id="IPR004521">
    <property type="entry name" value="Uncharacterised_CHP00451"/>
</dbReference>
<dbReference type="Proteomes" id="UP001060368">
    <property type="component" value="Chromosome"/>
</dbReference>
<dbReference type="SUPFAM" id="SSF88697">
    <property type="entry name" value="PUA domain-like"/>
    <property type="match status" value="1"/>
</dbReference>
<gene>
    <name evidence="2" type="ORF">L6E24_02875</name>
</gene>
<dbReference type="InterPro" id="IPR002478">
    <property type="entry name" value="PUA"/>
</dbReference>
<dbReference type="Gene3D" id="2.30.130.10">
    <property type="entry name" value="PUA domain"/>
    <property type="match status" value="1"/>
</dbReference>
<dbReference type="PANTHER" id="PTHR43196">
    <property type="entry name" value="SULFATE ADENYLYLTRANSFERASE SUBUNIT 2"/>
    <property type="match status" value="1"/>
</dbReference>
<evidence type="ECO:0000313" key="3">
    <source>
        <dbReference type="Proteomes" id="UP001060368"/>
    </source>
</evidence>
<dbReference type="RefSeq" id="WP_257743221.1">
    <property type="nucleotide sequence ID" value="NZ_CP096115.1"/>
</dbReference>
<dbReference type="GO" id="GO:0003723">
    <property type="term" value="F:RNA binding"/>
    <property type="evidence" value="ECO:0007669"/>
    <property type="project" value="InterPro"/>
</dbReference>
<dbReference type="EMBL" id="CP096115">
    <property type="protein sequence ID" value="UUX93080.1"/>
    <property type="molecule type" value="Genomic_DNA"/>
</dbReference>